<dbReference type="Proteomes" id="UP000708208">
    <property type="component" value="Unassembled WGS sequence"/>
</dbReference>
<evidence type="ECO:0000313" key="1">
    <source>
        <dbReference type="EMBL" id="CAG7733870.1"/>
    </source>
</evidence>
<name>A0A8J2KWV9_9HEXA</name>
<sequence length="83" mass="9381">MSTKRFIEILGVILATYTYKQCSQKPAPTKFAGCHSTNIRTGTDAFLKMIFDNPSYTTLNFSNYVKRYSRDTVPGAMHDQCTS</sequence>
<protein>
    <submittedName>
        <fullName evidence="1">Uncharacterized protein</fullName>
    </submittedName>
</protein>
<gene>
    <name evidence="1" type="ORF">AFUS01_LOCUS22291</name>
</gene>
<organism evidence="1 2">
    <name type="scientific">Allacma fusca</name>
    <dbReference type="NCBI Taxonomy" id="39272"/>
    <lineage>
        <taxon>Eukaryota</taxon>
        <taxon>Metazoa</taxon>
        <taxon>Ecdysozoa</taxon>
        <taxon>Arthropoda</taxon>
        <taxon>Hexapoda</taxon>
        <taxon>Collembola</taxon>
        <taxon>Symphypleona</taxon>
        <taxon>Sminthuridae</taxon>
        <taxon>Allacma</taxon>
    </lineage>
</organism>
<dbReference type="AlphaFoldDB" id="A0A8J2KWV9"/>
<accession>A0A8J2KWV9</accession>
<keyword evidence="2" id="KW-1185">Reference proteome</keyword>
<dbReference type="EMBL" id="CAJVCH010258208">
    <property type="protein sequence ID" value="CAG7733870.1"/>
    <property type="molecule type" value="Genomic_DNA"/>
</dbReference>
<reference evidence="1" key="1">
    <citation type="submission" date="2021-06" db="EMBL/GenBank/DDBJ databases">
        <authorList>
            <person name="Hodson N. C."/>
            <person name="Mongue J. A."/>
            <person name="Jaron S. K."/>
        </authorList>
    </citation>
    <scope>NUCLEOTIDE SEQUENCE</scope>
</reference>
<comment type="caution">
    <text evidence="1">The sequence shown here is derived from an EMBL/GenBank/DDBJ whole genome shotgun (WGS) entry which is preliminary data.</text>
</comment>
<evidence type="ECO:0000313" key="2">
    <source>
        <dbReference type="Proteomes" id="UP000708208"/>
    </source>
</evidence>
<proteinExistence type="predicted"/>